<evidence type="ECO:0000313" key="3">
    <source>
        <dbReference type="Proteomes" id="UP000016625"/>
    </source>
</evidence>
<keyword evidence="1" id="KW-1133">Transmembrane helix</keyword>
<protein>
    <submittedName>
        <fullName evidence="2">Uncharacterized protein</fullName>
    </submittedName>
</protein>
<keyword evidence="1" id="KW-0472">Membrane</keyword>
<proteinExistence type="predicted"/>
<sequence>MSEKSFKEEFLKRGFNKGIKRERKSELDDYILEINELYEEGYSLKTIHSFLVEEKELSMSLTTFSSAFRRLREKKDLIKTKRKALKMKNKTLIYILLFSLFSSISFAAVDCSDPKNRPRFIGGGYDKRWKKRV</sequence>
<feature type="transmembrane region" description="Helical" evidence="1">
    <location>
        <begin position="91"/>
        <end position="109"/>
    </location>
</feature>
<evidence type="ECO:0000256" key="1">
    <source>
        <dbReference type="SAM" id="Phobius"/>
    </source>
</evidence>
<dbReference type="Proteomes" id="UP000016625">
    <property type="component" value="Unassembled WGS sequence"/>
</dbReference>
<keyword evidence="1" id="KW-0812">Transmembrane</keyword>
<name>U2FNN7_9BACT</name>
<gene>
    <name evidence="2" type="ORF">UNSW2_348</name>
</gene>
<dbReference type="AlphaFoldDB" id="U2FNN7"/>
<reference evidence="2 3" key="1">
    <citation type="journal article" date="2013" name="BMC Genomics">
        <title>Comparative genomics of Campylobacter concisus isolates reveals genetic diversity and provides insights into disease association.</title>
        <authorList>
            <person name="Deshpande N.P."/>
            <person name="Kaakoush N.O."/>
            <person name="Wilkins M.R."/>
            <person name="Mitchell H.M."/>
        </authorList>
    </citation>
    <scope>NUCLEOTIDE SEQUENCE [LARGE SCALE GENOMIC DNA]</scope>
    <source>
        <strain evidence="2 3">UNSW2</strain>
    </source>
</reference>
<dbReference type="PATRIC" id="fig|1242965.3.peg.780"/>
<dbReference type="EMBL" id="ANNJ01000005">
    <property type="protein sequence ID" value="ERJ32030.1"/>
    <property type="molecule type" value="Genomic_DNA"/>
</dbReference>
<evidence type="ECO:0000313" key="2">
    <source>
        <dbReference type="EMBL" id="ERJ32030.1"/>
    </source>
</evidence>
<dbReference type="RefSeq" id="WP_021092533.1">
    <property type="nucleotide sequence ID" value="NZ_ANNJ01000005.1"/>
</dbReference>
<comment type="caution">
    <text evidence="2">The sequence shown here is derived from an EMBL/GenBank/DDBJ whole genome shotgun (WGS) entry which is preliminary data.</text>
</comment>
<accession>U2FNN7</accession>
<organism evidence="2 3">
    <name type="scientific">Campylobacter concisus UNSW2</name>
    <dbReference type="NCBI Taxonomy" id="1242965"/>
    <lineage>
        <taxon>Bacteria</taxon>
        <taxon>Pseudomonadati</taxon>
        <taxon>Campylobacterota</taxon>
        <taxon>Epsilonproteobacteria</taxon>
        <taxon>Campylobacterales</taxon>
        <taxon>Campylobacteraceae</taxon>
        <taxon>Campylobacter</taxon>
    </lineage>
</organism>